<keyword evidence="2" id="KW-0812">Transmembrane</keyword>
<sequence>MSRSWERQVRKNQQKTNTLRQKTGQERIGAAGTVNQAYDTFKGRNYMFPTFLMIIAIFLTVITVGAQMSGVEEASGASYWFIIVMYVILAVIMFLRRPFLRVGKDRVSTIRFNRERTLLAGDIAKFRIEKGYVTIETKGKSANWIFSRFLKMFKTEEIAQRVTEFAEQHQIPVEKKQ</sequence>
<evidence type="ECO:0000256" key="1">
    <source>
        <dbReference type="SAM" id="MobiDB-lite"/>
    </source>
</evidence>
<dbReference type="Proteomes" id="UP000605427">
    <property type="component" value="Unassembled WGS sequence"/>
</dbReference>
<feature type="transmembrane region" description="Helical" evidence="2">
    <location>
        <begin position="77"/>
        <end position="95"/>
    </location>
</feature>
<dbReference type="EMBL" id="BMDD01000001">
    <property type="protein sequence ID" value="GGH70811.1"/>
    <property type="molecule type" value="Genomic_DNA"/>
</dbReference>
<evidence type="ECO:0000313" key="4">
    <source>
        <dbReference type="Proteomes" id="UP000605427"/>
    </source>
</evidence>
<comment type="caution">
    <text evidence="3">The sequence shown here is derived from an EMBL/GenBank/DDBJ whole genome shotgun (WGS) entry which is preliminary data.</text>
</comment>
<organism evidence="3 4">
    <name type="scientific">Saccharibacillus endophyticus</name>
    <dbReference type="NCBI Taxonomy" id="2060666"/>
    <lineage>
        <taxon>Bacteria</taxon>
        <taxon>Bacillati</taxon>
        <taxon>Bacillota</taxon>
        <taxon>Bacilli</taxon>
        <taxon>Bacillales</taxon>
        <taxon>Paenibacillaceae</taxon>
        <taxon>Saccharibacillus</taxon>
    </lineage>
</organism>
<evidence type="ECO:0000313" key="3">
    <source>
        <dbReference type="EMBL" id="GGH70811.1"/>
    </source>
</evidence>
<keyword evidence="2" id="KW-1133">Transmembrane helix</keyword>
<keyword evidence="2" id="KW-0472">Membrane</keyword>
<reference evidence="4" key="1">
    <citation type="journal article" date="2019" name="Int. J. Syst. Evol. Microbiol.">
        <title>The Global Catalogue of Microorganisms (GCM) 10K type strain sequencing project: providing services to taxonomists for standard genome sequencing and annotation.</title>
        <authorList>
            <consortium name="The Broad Institute Genomics Platform"/>
            <consortium name="The Broad Institute Genome Sequencing Center for Infectious Disease"/>
            <person name="Wu L."/>
            <person name="Ma J."/>
        </authorList>
    </citation>
    <scope>NUCLEOTIDE SEQUENCE [LARGE SCALE GENOMIC DNA]</scope>
    <source>
        <strain evidence="4">CCM 8702</strain>
    </source>
</reference>
<proteinExistence type="predicted"/>
<feature type="transmembrane region" description="Helical" evidence="2">
    <location>
        <begin position="46"/>
        <end position="65"/>
    </location>
</feature>
<evidence type="ECO:0000256" key="2">
    <source>
        <dbReference type="SAM" id="Phobius"/>
    </source>
</evidence>
<protein>
    <recommendedName>
        <fullName evidence="5">Methyltransferase</fullName>
    </recommendedName>
</protein>
<name>A0ABQ1ZLJ5_9BACL</name>
<feature type="region of interest" description="Disordered" evidence="1">
    <location>
        <begin position="1"/>
        <end position="24"/>
    </location>
</feature>
<accession>A0ABQ1ZLJ5</accession>
<keyword evidence="4" id="KW-1185">Reference proteome</keyword>
<evidence type="ECO:0008006" key="5">
    <source>
        <dbReference type="Google" id="ProtNLM"/>
    </source>
</evidence>
<gene>
    <name evidence="3" type="ORF">GCM10007362_07270</name>
</gene>
<dbReference type="RefSeq" id="WP_172239193.1">
    <property type="nucleotide sequence ID" value="NZ_BMDD01000001.1"/>
</dbReference>